<name>A0A645IVE2_9ZZZZ</name>
<organism evidence="2">
    <name type="scientific">bioreactor metagenome</name>
    <dbReference type="NCBI Taxonomy" id="1076179"/>
    <lineage>
        <taxon>unclassified sequences</taxon>
        <taxon>metagenomes</taxon>
        <taxon>ecological metagenomes</taxon>
    </lineage>
</organism>
<reference evidence="2" key="1">
    <citation type="submission" date="2019-08" db="EMBL/GenBank/DDBJ databases">
        <authorList>
            <person name="Kucharzyk K."/>
            <person name="Murdoch R.W."/>
            <person name="Higgins S."/>
            <person name="Loffler F."/>
        </authorList>
    </citation>
    <scope>NUCLEOTIDE SEQUENCE</scope>
</reference>
<dbReference type="EMBL" id="VSSQ01123443">
    <property type="protein sequence ID" value="MPN54832.1"/>
    <property type="molecule type" value="Genomic_DNA"/>
</dbReference>
<dbReference type="Pfam" id="PF08543">
    <property type="entry name" value="Phos_pyr_kin"/>
    <property type="match status" value="1"/>
</dbReference>
<proteinExistence type="predicted"/>
<dbReference type="GO" id="GO:0009228">
    <property type="term" value="P:thiamine biosynthetic process"/>
    <property type="evidence" value="ECO:0007669"/>
    <property type="project" value="TreeGrafter"/>
</dbReference>
<sequence>MVATSGDRLMADETVQVLVRELFPLATVVTPNLDEAALLLGRPIPGIEALDDAARALLALGAPAVLLKGGHLPGDEVVDVLALPDRTLQHLRSPRIATHNGHGTGCTLSSAIAAHLALGLDLSAAVRAARTYVRQALQAGAAVRTGHGVGPLDHGFAPVAVRRRPLRGSD</sequence>
<keyword evidence="2" id="KW-0418">Kinase</keyword>
<evidence type="ECO:0000259" key="1">
    <source>
        <dbReference type="Pfam" id="PF08543"/>
    </source>
</evidence>
<dbReference type="SUPFAM" id="SSF53613">
    <property type="entry name" value="Ribokinase-like"/>
    <property type="match status" value="1"/>
</dbReference>
<dbReference type="GO" id="GO:0008972">
    <property type="term" value="F:phosphomethylpyrimidine kinase activity"/>
    <property type="evidence" value="ECO:0007669"/>
    <property type="project" value="TreeGrafter"/>
</dbReference>
<dbReference type="GO" id="GO:0008902">
    <property type="term" value="F:hydroxymethylpyrimidine kinase activity"/>
    <property type="evidence" value="ECO:0007669"/>
    <property type="project" value="UniProtKB-EC"/>
</dbReference>
<feature type="domain" description="Pyridoxamine kinase/Phosphomethylpyrimidine kinase" evidence="1">
    <location>
        <begin position="1"/>
        <end position="152"/>
    </location>
</feature>
<dbReference type="PANTHER" id="PTHR20858">
    <property type="entry name" value="PHOSPHOMETHYLPYRIMIDINE KINASE"/>
    <property type="match status" value="1"/>
</dbReference>
<evidence type="ECO:0000313" key="2">
    <source>
        <dbReference type="EMBL" id="MPN54832.1"/>
    </source>
</evidence>
<accession>A0A645IVE2</accession>
<dbReference type="GO" id="GO:0005829">
    <property type="term" value="C:cytosol"/>
    <property type="evidence" value="ECO:0007669"/>
    <property type="project" value="TreeGrafter"/>
</dbReference>
<dbReference type="InterPro" id="IPR029056">
    <property type="entry name" value="Ribokinase-like"/>
</dbReference>
<dbReference type="PANTHER" id="PTHR20858:SF17">
    <property type="entry name" value="HYDROXYMETHYLPYRIMIDINE_PHOSPHOMETHYLPYRIMIDINE KINASE THI20-RELATED"/>
    <property type="match status" value="1"/>
</dbReference>
<dbReference type="EC" id="2.7.1.49" evidence="2"/>
<dbReference type="AlphaFoldDB" id="A0A645IVE2"/>
<dbReference type="InterPro" id="IPR013749">
    <property type="entry name" value="PM/HMP-P_kinase-1"/>
</dbReference>
<gene>
    <name evidence="2" type="primary">thiD_24</name>
    <name evidence="2" type="ORF">SDC9_202509</name>
</gene>
<keyword evidence="2" id="KW-0808">Transferase</keyword>
<dbReference type="Gene3D" id="3.40.1190.20">
    <property type="match status" value="1"/>
</dbReference>
<protein>
    <submittedName>
        <fullName evidence="2">Hydroxymethylpyrimidine/phosphomethylpyrimidine kinase</fullName>
        <ecNumber evidence="2">2.7.1.49</ecNumber>
    </submittedName>
</protein>
<comment type="caution">
    <text evidence="2">The sequence shown here is derived from an EMBL/GenBank/DDBJ whole genome shotgun (WGS) entry which is preliminary data.</text>
</comment>